<feature type="transmembrane region" description="Helical" evidence="1">
    <location>
        <begin position="157"/>
        <end position="177"/>
    </location>
</feature>
<evidence type="ECO:0000256" key="1">
    <source>
        <dbReference type="SAM" id="Phobius"/>
    </source>
</evidence>
<dbReference type="STRING" id="228908.NEQ415"/>
<gene>
    <name evidence="2" type="ordered locus">NEQ415</name>
</gene>
<dbReference type="EnsemblBacteria" id="AAR39259">
    <property type="protein sequence ID" value="AAR39259"/>
    <property type="gene ID" value="NEQ415"/>
</dbReference>
<evidence type="ECO:0000313" key="2">
    <source>
        <dbReference type="EMBL" id="AAR39259.1"/>
    </source>
</evidence>
<keyword evidence="1" id="KW-0812">Transmembrane</keyword>
<keyword evidence="1" id="KW-0472">Membrane</keyword>
<organism evidence="2 3">
    <name type="scientific">Nanoarchaeum equitans (strain Kin4-M)</name>
    <dbReference type="NCBI Taxonomy" id="228908"/>
    <lineage>
        <taxon>Archaea</taxon>
        <taxon>Nanobdellota</taxon>
        <taxon>Candidatus Nanoarchaeia</taxon>
        <taxon>Nanoarchaeales</taxon>
        <taxon>Nanoarchaeaceae</taxon>
        <taxon>Nanoarchaeum</taxon>
    </lineage>
</organism>
<keyword evidence="1" id="KW-1133">Transmembrane helix</keyword>
<proteinExistence type="predicted"/>
<dbReference type="BioCyc" id="NEQU228908:GJB6-442-MONOMER"/>
<dbReference type="Proteomes" id="UP000000578">
    <property type="component" value="Chromosome"/>
</dbReference>
<dbReference type="InterPro" id="IPR036259">
    <property type="entry name" value="MFS_trans_sf"/>
</dbReference>
<protein>
    <submittedName>
        <fullName evidence="2">NEQ415</fullName>
    </submittedName>
</protein>
<dbReference type="SUPFAM" id="SSF103473">
    <property type="entry name" value="MFS general substrate transporter"/>
    <property type="match status" value="1"/>
</dbReference>
<evidence type="ECO:0000313" key="3">
    <source>
        <dbReference type="Proteomes" id="UP000000578"/>
    </source>
</evidence>
<sequence length="193" mass="21392">MIEILIAILDIVLSIWNAYASGYNSVLLRKLEFSNDWKITLFSIANQFALVLAFAGATYGTAIILGYILMYLHYISYKALIALLSLNNLVFGGLIVFTGIVITIQSIVQASVTKKAIDIGVAIYNTIASLFNLIQYIQAFPALTETWNESEEENKNQALIVLALAAFIGIVLTFYAYKMGREKALKEINYSIA</sequence>
<feature type="transmembrane region" description="Helical" evidence="1">
    <location>
        <begin position="80"/>
        <end position="104"/>
    </location>
</feature>
<feature type="transmembrane region" description="Helical" evidence="1">
    <location>
        <begin position="6"/>
        <end position="27"/>
    </location>
</feature>
<name>Q74N34_NANEQ</name>
<keyword evidence="3" id="KW-1185">Reference proteome</keyword>
<accession>Q74N34</accession>
<reference evidence="2 3" key="1">
    <citation type="journal article" date="2003" name="Proc. Natl. Acad. Sci. U.S.A.">
        <title>The genome of Nanoarchaeum equitans: insights into early archaeal evolution and derived parasitism.</title>
        <authorList>
            <person name="Waters E."/>
            <person name="Hohn M.J."/>
            <person name="Ahel I."/>
            <person name="Graham D.E."/>
            <person name="Adams M.D."/>
            <person name="Barnstead M."/>
            <person name="Beeson K.Y."/>
            <person name="Bibbs L."/>
            <person name="Bolanos R."/>
            <person name="Keller M."/>
            <person name="Kretz K."/>
            <person name="Lin X."/>
            <person name="Mathur E."/>
            <person name="Ni J."/>
            <person name="Podar M."/>
            <person name="Richardson T."/>
            <person name="Sutton G.G."/>
            <person name="Simon M."/>
            <person name="Soll D."/>
            <person name="Stetter K.O."/>
            <person name="Short J.M."/>
            <person name="Noordewier M."/>
        </authorList>
    </citation>
    <scope>NUCLEOTIDE SEQUENCE [LARGE SCALE GENOMIC DNA]</scope>
    <source>
        <strain evidence="2 3">Kin4-M</strain>
    </source>
</reference>
<dbReference type="AlphaFoldDB" id="Q74N34"/>
<feature type="transmembrane region" description="Helical" evidence="1">
    <location>
        <begin position="48"/>
        <end position="74"/>
    </location>
</feature>
<dbReference type="HOGENOM" id="CLU_1458124_0_0_2"/>
<dbReference type="EMBL" id="AE017199">
    <property type="protein sequence ID" value="AAR39259.1"/>
    <property type="molecule type" value="Genomic_DNA"/>
</dbReference>
<dbReference type="KEGG" id="neq:NEQ415"/>
<feature type="transmembrane region" description="Helical" evidence="1">
    <location>
        <begin position="116"/>
        <end position="137"/>
    </location>
</feature>